<comment type="subcellular location">
    <subcellularLocation>
        <location evidence="1 6">Cell membrane</location>
        <topology evidence="1 6">Multi-pass membrane protein</topology>
    </subcellularLocation>
</comment>
<dbReference type="AlphaFoldDB" id="A0AAU9FYP5"/>
<dbReference type="Proteomes" id="UP001500889">
    <property type="component" value="Chromosome A"/>
</dbReference>
<evidence type="ECO:0000256" key="2">
    <source>
        <dbReference type="ARBA" id="ARBA00022475"/>
    </source>
</evidence>
<comment type="caution">
    <text evidence="6">Lacks conserved residue(s) required for the propagation of feature annotation.</text>
</comment>
<feature type="transmembrane region" description="Helical" evidence="6">
    <location>
        <begin position="53"/>
        <end position="75"/>
    </location>
</feature>
<evidence type="ECO:0000256" key="4">
    <source>
        <dbReference type="ARBA" id="ARBA00022989"/>
    </source>
</evidence>
<keyword evidence="2 6" id="KW-1003">Cell membrane</keyword>
<keyword evidence="6 7" id="KW-0675">Receptor</keyword>
<keyword evidence="6" id="KW-0807">Transducer</keyword>
<accession>A0AAU9FYP5</accession>
<dbReference type="GO" id="GO:0050909">
    <property type="term" value="P:sensory perception of taste"/>
    <property type="evidence" value="ECO:0007669"/>
    <property type="project" value="InterPro"/>
</dbReference>
<feature type="transmembrane region" description="Helical" evidence="6">
    <location>
        <begin position="90"/>
        <end position="113"/>
    </location>
</feature>
<feature type="transmembrane region" description="Helical" evidence="6">
    <location>
        <begin position="150"/>
        <end position="175"/>
    </location>
</feature>
<comment type="similarity">
    <text evidence="6">Belongs to the insect chemoreceptor superfamily. Gustatory receptor (GR) family.</text>
</comment>
<feature type="transmembrane region" description="Helical" evidence="6">
    <location>
        <begin position="187"/>
        <end position="207"/>
    </location>
</feature>
<protein>
    <recommendedName>
        <fullName evidence="6">Gustatory receptor</fullName>
    </recommendedName>
</protein>
<proteinExistence type="inferred from homology"/>
<dbReference type="EMBL" id="AP029266">
    <property type="protein sequence ID" value="BFG00592.1"/>
    <property type="molecule type" value="Genomic_DNA"/>
</dbReference>
<dbReference type="GO" id="GO:0005886">
    <property type="term" value="C:plasma membrane"/>
    <property type="evidence" value="ECO:0007669"/>
    <property type="project" value="UniProtKB-SubCell"/>
</dbReference>
<evidence type="ECO:0000313" key="8">
    <source>
        <dbReference type="Proteomes" id="UP001500889"/>
    </source>
</evidence>
<sequence length="413" mass="48490">MSTAEEHEHEQQSFWERHEFKFYKYGHIYAAIYGQVVIDYVPHQPLRRGLKALLIAYSHVLSLLLILVLPGYFVYHFRTLTETHDRRMQLMLYVSFANTAIKYATVIVTYVANTVHFEAINYRCTVQRQRLETAFQGAPRQPKRSFEFFMYFKFCLINLMMIVQVGGIFAVYSAADGPVVSQVRLHFAIYAFVLWNYTENMADYFYFINGSALKYYRQLHVQLMELRQQLVALRPGGMLMEHCCRMSDRLEELRQRFGEIHHLYAESLQMHQFQLLGLVLSTLINNLTNFYAIFNMLAKQSLEEISIPIVIGSVYATGFYIDTYIVTLLNEHIKQELEGLALTMRTFTEPPATVEQRLTQEIEQFSLQLLKCRPPMLCGLLNFDRRLVYLIAATAFSYFITLVQFDLYLRKRS</sequence>
<evidence type="ECO:0000256" key="5">
    <source>
        <dbReference type="ARBA" id="ARBA00023136"/>
    </source>
</evidence>
<feature type="transmembrane region" description="Helical" evidence="6">
    <location>
        <begin position="275"/>
        <end position="294"/>
    </location>
</feature>
<dbReference type="Pfam" id="PF08395">
    <property type="entry name" value="7tm_7"/>
    <property type="match status" value="1"/>
</dbReference>
<feature type="transmembrane region" description="Helical" evidence="6">
    <location>
        <begin position="387"/>
        <end position="409"/>
    </location>
</feature>
<organism evidence="7 8">
    <name type="scientific">Drosophila madeirensis</name>
    <name type="common">Fruit fly</name>
    <dbReference type="NCBI Taxonomy" id="30013"/>
    <lineage>
        <taxon>Eukaryota</taxon>
        <taxon>Metazoa</taxon>
        <taxon>Ecdysozoa</taxon>
        <taxon>Arthropoda</taxon>
        <taxon>Hexapoda</taxon>
        <taxon>Insecta</taxon>
        <taxon>Pterygota</taxon>
        <taxon>Neoptera</taxon>
        <taxon>Endopterygota</taxon>
        <taxon>Diptera</taxon>
        <taxon>Brachycera</taxon>
        <taxon>Muscomorpha</taxon>
        <taxon>Ephydroidea</taxon>
        <taxon>Drosophilidae</taxon>
        <taxon>Drosophila</taxon>
        <taxon>Sophophora</taxon>
    </lineage>
</organism>
<evidence type="ECO:0000256" key="3">
    <source>
        <dbReference type="ARBA" id="ARBA00022692"/>
    </source>
</evidence>
<dbReference type="GO" id="GO:0007165">
    <property type="term" value="P:signal transduction"/>
    <property type="evidence" value="ECO:0007669"/>
    <property type="project" value="UniProtKB-KW"/>
</dbReference>
<keyword evidence="5 6" id="KW-0472">Membrane</keyword>
<evidence type="ECO:0000256" key="1">
    <source>
        <dbReference type="ARBA" id="ARBA00004651"/>
    </source>
</evidence>
<keyword evidence="8" id="KW-1185">Reference proteome</keyword>
<reference evidence="7 8" key="1">
    <citation type="submission" date="2024-02" db="EMBL/GenBank/DDBJ databases">
        <title>A chromosome-level genome assembly of Drosophila madeirensis, a fruit fly species endemic to Madeira island.</title>
        <authorList>
            <person name="Tomihara K."/>
            <person name="Llopart A."/>
            <person name="Yamamoto D."/>
        </authorList>
    </citation>
    <scope>NUCLEOTIDE SEQUENCE [LARGE SCALE GENOMIC DNA]</scope>
    <source>
        <strain evidence="7 8">RF1</strain>
    </source>
</reference>
<comment type="function">
    <text evidence="6">Gustatory receptor which mediates acceptance or avoidance behavior, depending on its substrates.</text>
</comment>
<name>A0AAU9FYP5_DROMD</name>
<keyword evidence="3 6" id="KW-0812">Transmembrane</keyword>
<keyword evidence="4 6" id="KW-1133">Transmembrane helix</keyword>
<dbReference type="InterPro" id="IPR013604">
    <property type="entry name" value="7TM_chemorcpt"/>
</dbReference>
<evidence type="ECO:0000313" key="7">
    <source>
        <dbReference type="EMBL" id="BFG00592.1"/>
    </source>
</evidence>
<gene>
    <name evidence="7" type="ORF">DMAD_00548</name>
</gene>
<evidence type="ECO:0000256" key="6">
    <source>
        <dbReference type="RuleBase" id="RU363108"/>
    </source>
</evidence>